<sequence length="357" mass="40033">MADGNPDLRLYCWEGYDSPIILDPFQQRYGIEIQARTLISDAEAAHEIANQSPAERVDILNINNAWVQKFLHPRGAVQTLDKQRLEVGAGYSSSVFGALNRWGWSQDGAQRIGISQRFGPFNLVINDRRISEQMAQDEGFKLAADPDLFQRYGILLYEDFNIFHICIASGLDPFEPLSSADEAKFEKTARDWFKNAALITNDHHTLNHALVEGQIDFYLSGGIYTASPARLDGQTQVRAITPLRGPIKGCGGIVFTEVNCALARPELSPWTFPFLEYLLEPETAIQIAFIEGTCNPVVQMENPKVMSAFSRTQLDVIQWDTLEEDVSRCAHYDMIPNSAELLPKLRQLVAESRKAPA</sequence>
<evidence type="ECO:0000313" key="1">
    <source>
        <dbReference type="EMBL" id="SVB15367.1"/>
    </source>
</evidence>
<dbReference type="SUPFAM" id="SSF53850">
    <property type="entry name" value="Periplasmic binding protein-like II"/>
    <property type="match status" value="1"/>
</dbReference>
<dbReference type="AlphaFoldDB" id="A0A382BQE6"/>
<gene>
    <name evidence="1" type="ORF">METZ01_LOCUS168221</name>
</gene>
<organism evidence="1">
    <name type="scientific">marine metagenome</name>
    <dbReference type="NCBI Taxonomy" id="408172"/>
    <lineage>
        <taxon>unclassified sequences</taxon>
        <taxon>metagenomes</taxon>
        <taxon>ecological metagenomes</taxon>
    </lineage>
</organism>
<accession>A0A382BQE6</accession>
<reference evidence="1" key="1">
    <citation type="submission" date="2018-05" db="EMBL/GenBank/DDBJ databases">
        <authorList>
            <person name="Lanie J.A."/>
            <person name="Ng W.-L."/>
            <person name="Kazmierczak K.M."/>
            <person name="Andrzejewski T.M."/>
            <person name="Davidsen T.M."/>
            <person name="Wayne K.J."/>
            <person name="Tettelin H."/>
            <person name="Glass J.I."/>
            <person name="Rusch D."/>
            <person name="Podicherti R."/>
            <person name="Tsui H.-C.T."/>
            <person name="Winkler M.E."/>
        </authorList>
    </citation>
    <scope>NUCLEOTIDE SEQUENCE</scope>
</reference>
<proteinExistence type="predicted"/>
<dbReference type="Gene3D" id="3.40.190.10">
    <property type="entry name" value="Periplasmic binding protein-like II"/>
    <property type="match status" value="2"/>
</dbReference>
<dbReference type="EMBL" id="UINC01030644">
    <property type="protein sequence ID" value="SVB15367.1"/>
    <property type="molecule type" value="Genomic_DNA"/>
</dbReference>
<evidence type="ECO:0008006" key="2">
    <source>
        <dbReference type="Google" id="ProtNLM"/>
    </source>
</evidence>
<name>A0A382BQE6_9ZZZZ</name>
<protein>
    <recommendedName>
        <fullName evidence="2">Spermidine/putrescine ABC transporter substrate-binding protein</fullName>
    </recommendedName>
</protein>